<dbReference type="Proteomes" id="UP001596274">
    <property type="component" value="Unassembled WGS sequence"/>
</dbReference>
<dbReference type="InterPro" id="IPR058304">
    <property type="entry name" value="DUF7991"/>
</dbReference>
<evidence type="ECO:0000313" key="4">
    <source>
        <dbReference type="Proteomes" id="UP001596274"/>
    </source>
</evidence>
<evidence type="ECO:0000259" key="2">
    <source>
        <dbReference type="Pfam" id="PF25953"/>
    </source>
</evidence>
<gene>
    <name evidence="3" type="ORF">ACFQDD_13140</name>
</gene>
<feature type="transmembrane region" description="Helical" evidence="1">
    <location>
        <begin position="37"/>
        <end position="61"/>
    </location>
</feature>
<evidence type="ECO:0000256" key="1">
    <source>
        <dbReference type="SAM" id="Phobius"/>
    </source>
</evidence>
<dbReference type="Pfam" id="PF25953">
    <property type="entry name" value="DUF7991"/>
    <property type="match status" value="1"/>
</dbReference>
<evidence type="ECO:0000313" key="3">
    <source>
        <dbReference type="EMBL" id="MFC6772445.1"/>
    </source>
</evidence>
<dbReference type="EMBL" id="JBHSWT010000808">
    <property type="protein sequence ID" value="MFC6772445.1"/>
    <property type="molecule type" value="Genomic_DNA"/>
</dbReference>
<protein>
    <recommendedName>
        <fullName evidence="2">DUF7991 domain-containing protein</fullName>
    </recommendedName>
</protein>
<dbReference type="AlphaFoldDB" id="A0ABD5T712"/>
<accession>A0ABD5T712</accession>
<keyword evidence="1" id="KW-1133">Transmembrane helix</keyword>
<keyword evidence="4" id="KW-1185">Reference proteome</keyword>
<keyword evidence="1" id="KW-0812">Transmembrane</keyword>
<proteinExistence type="predicted"/>
<keyword evidence="1" id="KW-0472">Membrane</keyword>
<organism evidence="3 4">
    <name type="scientific">Halorubrum pallidum</name>
    <dbReference type="NCBI Taxonomy" id="1526114"/>
    <lineage>
        <taxon>Archaea</taxon>
        <taxon>Methanobacteriati</taxon>
        <taxon>Methanobacteriota</taxon>
        <taxon>Stenosarchaea group</taxon>
        <taxon>Halobacteria</taxon>
        <taxon>Halobacteriales</taxon>
        <taxon>Haloferacaceae</taxon>
        <taxon>Halorubrum</taxon>
    </lineage>
</organism>
<feature type="transmembrane region" description="Helical" evidence="1">
    <location>
        <begin position="73"/>
        <end position="95"/>
    </location>
</feature>
<feature type="domain" description="DUF7991" evidence="2">
    <location>
        <begin position="1"/>
        <end position="106"/>
    </location>
</feature>
<comment type="caution">
    <text evidence="3">The sequence shown here is derived from an EMBL/GenBank/DDBJ whole genome shotgun (WGS) entry which is preliminary data.</text>
</comment>
<sequence>MLALIGFVTLVALVGFHVLLAGVTTRFFRLRLSTAWGSVVYTIVLTPILLFVSTLFFTGVLNVGVGLDLGSPTIVFGLLIALPIVLGVAIDYLYVPSPDEYELPDTR</sequence>
<name>A0ABD5T712_9EURY</name>
<reference evidence="3 4" key="1">
    <citation type="journal article" date="2019" name="Int. J. Syst. Evol. Microbiol.">
        <title>The Global Catalogue of Microorganisms (GCM) 10K type strain sequencing project: providing services to taxonomists for standard genome sequencing and annotation.</title>
        <authorList>
            <consortium name="The Broad Institute Genomics Platform"/>
            <consortium name="The Broad Institute Genome Sequencing Center for Infectious Disease"/>
            <person name="Wu L."/>
            <person name="Ma J."/>
        </authorList>
    </citation>
    <scope>NUCLEOTIDE SEQUENCE [LARGE SCALE GENOMIC DNA]</scope>
    <source>
        <strain evidence="3 4">PJ61</strain>
    </source>
</reference>